<dbReference type="Pfam" id="PF04717">
    <property type="entry name" value="Phage_base_V"/>
    <property type="match status" value="1"/>
</dbReference>
<dbReference type="Gene3D" id="2.30.110.50">
    <property type="match status" value="1"/>
</dbReference>
<feature type="domain" description="Gp5/Type VI secretion system Vgr C-terminal trimerisation" evidence="5">
    <location>
        <begin position="459"/>
        <end position="533"/>
    </location>
</feature>
<dbReference type="Gene3D" id="4.10.220.110">
    <property type="match status" value="1"/>
</dbReference>
<evidence type="ECO:0000313" key="6">
    <source>
        <dbReference type="EMBL" id="TPV36608.1"/>
    </source>
</evidence>
<accession>A0ABY2ZK85</accession>
<comment type="caution">
    <text evidence="6">The sequence shown here is derived from an EMBL/GenBank/DDBJ whole genome shotgun (WGS) entry which is preliminary data.</text>
</comment>
<dbReference type="Pfam" id="PF22178">
    <property type="entry name" value="Gp5_trimer_C"/>
    <property type="match status" value="1"/>
</dbReference>
<dbReference type="EMBL" id="VHJB01000063">
    <property type="protein sequence ID" value="TPV36608.1"/>
    <property type="molecule type" value="Genomic_DNA"/>
</dbReference>
<dbReference type="Gene3D" id="2.40.50.230">
    <property type="entry name" value="Gp5 N-terminal domain"/>
    <property type="match status" value="1"/>
</dbReference>
<proteinExistence type="inferred from homology"/>
<evidence type="ECO:0000256" key="2">
    <source>
        <dbReference type="ARBA" id="ARBA00005558"/>
    </source>
</evidence>
<dbReference type="Proteomes" id="UP000315469">
    <property type="component" value="Unassembled WGS sequence"/>
</dbReference>
<dbReference type="InterPro" id="IPR006533">
    <property type="entry name" value="T6SS_Vgr_RhsGE"/>
</dbReference>
<dbReference type="RefSeq" id="WP_008924970.1">
    <property type="nucleotide sequence ID" value="NZ_CP045720.1"/>
</dbReference>
<keyword evidence="3" id="KW-0964">Secreted</keyword>
<evidence type="ECO:0000256" key="1">
    <source>
        <dbReference type="ARBA" id="ARBA00004613"/>
    </source>
</evidence>
<dbReference type="Pfam" id="PF05954">
    <property type="entry name" value="Phage_GPD"/>
    <property type="match status" value="1"/>
</dbReference>
<dbReference type="NCBIfam" id="TIGR03361">
    <property type="entry name" value="VI_Rhs_Vgr"/>
    <property type="match status" value="1"/>
</dbReference>
<dbReference type="InterPro" id="IPR054030">
    <property type="entry name" value="Gp5_Vgr_C"/>
</dbReference>
<comment type="similarity">
    <text evidence="2">Belongs to the VgrG protein family.</text>
</comment>
<dbReference type="SUPFAM" id="SSF69349">
    <property type="entry name" value="Phage fibre proteins"/>
    <property type="match status" value="1"/>
</dbReference>
<evidence type="ECO:0000259" key="5">
    <source>
        <dbReference type="Pfam" id="PF22178"/>
    </source>
</evidence>
<evidence type="ECO:0000313" key="7">
    <source>
        <dbReference type="Proteomes" id="UP000315469"/>
    </source>
</evidence>
<dbReference type="GeneID" id="90522042"/>
<organism evidence="6 7">
    <name type="scientific">Pantoea eucalypti</name>
    <dbReference type="NCBI Taxonomy" id="470933"/>
    <lineage>
        <taxon>Bacteria</taxon>
        <taxon>Pseudomonadati</taxon>
        <taxon>Pseudomonadota</taxon>
        <taxon>Gammaproteobacteria</taxon>
        <taxon>Enterobacterales</taxon>
        <taxon>Erwiniaceae</taxon>
        <taxon>Pantoea</taxon>
    </lineage>
</organism>
<dbReference type="InterPro" id="IPR017847">
    <property type="entry name" value="T6SS_RhsGE_Vgr_subset"/>
</dbReference>
<reference evidence="6 7" key="1">
    <citation type="submission" date="2019-06" db="EMBL/GenBank/DDBJ databases">
        <title>Taxogenomics and systematics of the genus Pantoea.</title>
        <authorList>
            <person name="Tambong J.T."/>
        </authorList>
    </citation>
    <scope>NUCLEOTIDE SEQUENCE [LARGE SCALE GENOMIC DNA]</scope>
    <source>
        <strain evidence="6 7">LMG 24197</strain>
    </source>
</reference>
<dbReference type="SUPFAM" id="SSF69279">
    <property type="entry name" value="Phage tail proteins"/>
    <property type="match status" value="2"/>
</dbReference>
<sequence length="662" mass="72311">MLSGQENRFIRFVGQSASSLVLLSLEGKEQLSAPYDFTIRFRSTLTSSETASLLGEELACHVGSGQRSRYVQGVVTEMEEESDDRGICTWHARLQPRLALLKMGRNLSVYQNITVPDLVCRLLRGNNITDIDLRLHGSYAPHEYCIQYRESDFDFISRLLEQEGIYYFFCQTKDRHTLVLADHPSGHYRAITPELAYQPEAGKGEDGGISSWSSRVSLAVSSVHYKAFSFEQAATAEGECLCNNLEYSAQGISFVDAYDLSDRETLQSAARLKMEQLEAQTRYAHARIQAWWLSCGETFCLTSLPDQAGEYIMHSLTFQAVSNLDDGLPDFKCNASVFDTARVWRPECVTPVPDIPGVLTATVVGPASEDVHTDEYGRIKIQFPWDSENKNDDSSSCWVRVSQPWSGARFGAMFIPRIGSEVVVSFLLGNPDNPLVTGTVSNGRNLPLLNLPGEKEQAGFVSRSSLNGSVEEGHQLRFDDKKGEEKLTLVAQKDMDVVVKNNLTTAVTSAVKETIGSDRSTEITKGNDALILHQGNCNLTLEQGDFNTLLQQGNMALGLQQGNYSLKINGHLQQNLKDGSHSLSISGGGSTIKADKRCVIESTQAVELKVGSSKISITPAGITLSGTTIKIEGTATAELGGAMVTIKGSGMTQVKGGVVMIG</sequence>
<dbReference type="SUPFAM" id="SSF69255">
    <property type="entry name" value="gp5 N-terminal domain-like"/>
    <property type="match status" value="1"/>
</dbReference>
<dbReference type="Gene3D" id="3.55.50.10">
    <property type="entry name" value="Baseplate protein-like domains"/>
    <property type="match status" value="1"/>
</dbReference>
<name>A0ABY2ZK85_9GAMM</name>
<evidence type="ECO:0000259" key="4">
    <source>
        <dbReference type="Pfam" id="PF04717"/>
    </source>
</evidence>
<protein>
    <submittedName>
        <fullName evidence="6">Type VI secretion system tip protein VgrG</fullName>
    </submittedName>
</protein>
<keyword evidence="7" id="KW-1185">Reference proteome</keyword>
<comment type="subcellular location">
    <subcellularLocation>
        <location evidence="1">Secreted</location>
    </subcellularLocation>
</comment>
<dbReference type="PANTHER" id="PTHR32305:SF15">
    <property type="entry name" value="PROTEIN RHSA-RELATED"/>
    <property type="match status" value="1"/>
</dbReference>
<dbReference type="NCBIfam" id="TIGR01646">
    <property type="entry name" value="vgr_GE"/>
    <property type="match status" value="1"/>
</dbReference>
<dbReference type="InterPro" id="IPR050708">
    <property type="entry name" value="T6SS_VgrG/RHS"/>
</dbReference>
<evidence type="ECO:0000256" key="3">
    <source>
        <dbReference type="ARBA" id="ARBA00022525"/>
    </source>
</evidence>
<feature type="domain" description="Gp5/Type VI secretion system Vgr protein OB-fold" evidence="4">
    <location>
        <begin position="371"/>
        <end position="439"/>
    </location>
</feature>
<dbReference type="PANTHER" id="PTHR32305">
    <property type="match status" value="1"/>
</dbReference>
<gene>
    <name evidence="6" type="primary">tssI</name>
    <name evidence="6" type="ORF">FJW02_10965</name>
</gene>
<dbReference type="InterPro" id="IPR006531">
    <property type="entry name" value="Gp5/Vgr_OB"/>
</dbReference>
<dbReference type="InterPro" id="IPR037026">
    <property type="entry name" value="Vgr_OB-fold_dom_sf"/>
</dbReference>